<organism evidence="1">
    <name type="scientific">marine metagenome</name>
    <dbReference type="NCBI Taxonomy" id="408172"/>
    <lineage>
        <taxon>unclassified sequences</taxon>
        <taxon>metagenomes</taxon>
        <taxon>ecological metagenomes</taxon>
    </lineage>
</organism>
<dbReference type="EMBL" id="UINC01172391">
    <property type="protein sequence ID" value="SVD77447.1"/>
    <property type="molecule type" value="Genomic_DNA"/>
</dbReference>
<reference evidence="1" key="1">
    <citation type="submission" date="2018-05" db="EMBL/GenBank/DDBJ databases">
        <authorList>
            <person name="Lanie J.A."/>
            <person name="Ng W.-L."/>
            <person name="Kazmierczak K.M."/>
            <person name="Andrzejewski T.M."/>
            <person name="Davidsen T.M."/>
            <person name="Wayne K.J."/>
            <person name="Tettelin H."/>
            <person name="Glass J.I."/>
            <person name="Rusch D."/>
            <person name="Podicherti R."/>
            <person name="Tsui H.-C.T."/>
            <person name="Winkler M.E."/>
        </authorList>
    </citation>
    <scope>NUCLEOTIDE SEQUENCE</scope>
</reference>
<dbReference type="AlphaFoldDB" id="A0A382Y271"/>
<sequence>MDKEIGELADPVTGLCERKNFLINNWFLFSK</sequence>
<proteinExistence type="predicted"/>
<evidence type="ECO:0000313" key="1">
    <source>
        <dbReference type="EMBL" id="SVD77447.1"/>
    </source>
</evidence>
<protein>
    <submittedName>
        <fullName evidence="1">Uncharacterized protein</fullName>
    </submittedName>
</protein>
<name>A0A382Y271_9ZZZZ</name>
<accession>A0A382Y271</accession>
<gene>
    <name evidence="1" type="ORF">METZ01_LOCUS430301</name>
</gene>